<dbReference type="InterPro" id="IPR000060">
    <property type="entry name" value="BCCT_transptr"/>
</dbReference>
<keyword evidence="5 8" id="KW-0812">Transmembrane</keyword>
<feature type="transmembrane region" description="Helical" evidence="8">
    <location>
        <begin position="399"/>
        <end position="426"/>
    </location>
</feature>
<proteinExistence type="inferred from homology"/>
<evidence type="ECO:0000313" key="10">
    <source>
        <dbReference type="Proteomes" id="UP001596116"/>
    </source>
</evidence>
<comment type="similarity">
    <text evidence="2">Belongs to the BCCT transporter (TC 2.A.15) family.</text>
</comment>
<name>A0ABW1KRL1_9PROT</name>
<sequence length="534" mass="57660">MRPEVIFRETVKSTRPLVFWPPVVLLTAALAFSLVDFDRFHHLVSAANQWILTHFDWLFSYASFAAVLLIGWVAISPLGAVRIGGPEAKPILNRWNWFSITLCTTIAIGILFWGSAEPMFHIKAPPPYAHINPYTEDASTFAISSMFMHWTITPYAIYTVPALAFALAHYNLGRPYSLSGPLSLVFGRAATGKAGAVIDAVGLYALVAGVAASLGAGVMTLSGGLEAIAGIYDTTLLRFVVTLLIVALFVASSISGLQRGIKVLSDFNTKFFFVLIVFVFIAGPTLDILALGAQSLGEYVVTFIPRSLALGERAGADWTRDWTVFYFANWLAWAPVTALFLGRIAVGYTVREFILFNLVAPALFGGVWMAVFGGASIGVDASEHHALVAALEDRGPEAVIYSLFNALPASAIVMMLFVGLTFISFVTAMDSNTHSITSVCLKNIKPGEKRPRAERWVKIFWGALIGAVAFIMTSTTGIDGVRMLSNLGGLPGLFILIAMGAVIVTMRVNWLREIRAAAQPASAEKPAGEEVAVK</sequence>
<organism evidence="9 10">
    <name type="scientific">Hyphococcus aureus</name>
    <dbReference type="NCBI Taxonomy" id="2666033"/>
    <lineage>
        <taxon>Bacteria</taxon>
        <taxon>Pseudomonadati</taxon>
        <taxon>Pseudomonadota</taxon>
        <taxon>Alphaproteobacteria</taxon>
        <taxon>Parvularculales</taxon>
        <taxon>Parvularculaceae</taxon>
        <taxon>Hyphococcus</taxon>
    </lineage>
</organism>
<evidence type="ECO:0000256" key="7">
    <source>
        <dbReference type="ARBA" id="ARBA00023136"/>
    </source>
</evidence>
<feature type="transmembrane region" description="Helical" evidence="8">
    <location>
        <begin position="354"/>
        <end position="379"/>
    </location>
</feature>
<evidence type="ECO:0000313" key="9">
    <source>
        <dbReference type="EMBL" id="MFC6034615.1"/>
    </source>
</evidence>
<evidence type="ECO:0000256" key="3">
    <source>
        <dbReference type="ARBA" id="ARBA00022448"/>
    </source>
</evidence>
<evidence type="ECO:0000256" key="4">
    <source>
        <dbReference type="ARBA" id="ARBA00022475"/>
    </source>
</evidence>
<keyword evidence="6 8" id="KW-1133">Transmembrane helix</keyword>
<accession>A0ABW1KRL1</accession>
<comment type="subcellular location">
    <subcellularLocation>
        <location evidence="1">Cell membrane</location>
        <topology evidence="1">Multi-pass membrane protein</topology>
    </subcellularLocation>
</comment>
<feature type="transmembrane region" description="Helical" evidence="8">
    <location>
        <begin position="324"/>
        <end position="342"/>
    </location>
</feature>
<feature type="transmembrane region" description="Helical" evidence="8">
    <location>
        <begin position="236"/>
        <end position="257"/>
    </location>
</feature>
<dbReference type="RefSeq" id="WP_379923927.1">
    <property type="nucleotide sequence ID" value="NZ_JBHPON010000001.1"/>
</dbReference>
<keyword evidence="7 8" id="KW-0472">Membrane</keyword>
<evidence type="ECO:0000256" key="2">
    <source>
        <dbReference type="ARBA" id="ARBA00005658"/>
    </source>
</evidence>
<feature type="transmembrane region" description="Helical" evidence="8">
    <location>
        <begin position="155"/>
        <end position="173"/>
    </location>
</feature>
<dbReference type="PANTHER" id="PTHR30047">
    <property type="entry name" value="HIGH-AFFINITY CHOLINE TRANSPORT PROTEIN-RELATED"/>
    <property type="match status" value="1"/>
</dbReference>
<gene>
    <name evidence="9" type="ORF">ACFMB1_03615</name>
</gene>
<feature type="transmembrane region" description="Helical" evidence="8">
    <location>
        <begin position="269"/>
        <end position="293"/>
    </location>
</feature>
<keyword evidence="3" id="KW-0813">Transport</keyword>
<feature type="transmembrane region" description="Helical" evidence="8">
    <location>
        <begin position="95"/>
        <end position="116"/>
    </location>
</feature>
<evidence type="ECO:0000256" key="8">
    <source>
        <dbReference type="SAM" id="Phobius"/>
    </source>
</evidence>
<dbReference type="Pfam" id="PF02028">
    <property type="entry name" value="BCCT"/>
    <property type="match status" value="1"/>
</dbReference>
<reference evidence="9 10" key="1">
    <citation type="submission" date="2024-09" db="EMBL/GenBank/DDBJ databases">
        <authorList>
            <person name="Zhang Z.-H."/>
        </authorList>
    </citation>
    <scope>NUCLEOTIDE SEQUENCE [LARGE SCALE GENOMIC DNA]</scope>
    <source>
        <strain evidence="9 10">HHTR114</strain>
    </source>
</reference>
<feature type="transmembrane region" description="Helical" evidence="8">
    <location>
        <begin position="459"/>
        <end position="478"/>
    </location>
</feature>
<evidence type="ECO:0000256" key="6">
    <source>
        <dbReference type="ARBA" id="ARBA00022989"/>
    </source>
</evidence>
<feature type="transmembrane region" description="Helical" evidence="8">
    <location>
        <begin position="194"/>
        <end position="216"/>
    </location>
</feature>
<feature type="transmembrane region" description="Helical" evidence="8">
    <location>
        <begin position="490"/>
        <end position="510"/>
    </location>
</feature>
<evidence type="ECO:0000256" key="1">
    <source>
        <dbReference type="ARBA" id="ARBA00004651"/>
    </source>
</evidence>
<dbReference type="Proteomes" id="UP001596116">
    <property type="component" value="Unassembled WGS sequence"/>
</dbReference>
<comment type="caution">
    <text evidence="9">The sequence shown here is derived from an EMBL/GenBank/DDBJ whole genome shotgun (WGS) entry which is preliminary data.</text>
</comment>
<feature type="transmembrane region" description="Helical" evidence="8">
    <location>
        <begin position="17"/>
        <end position="37"/>
    </location>
</feature>
<dbReference type="EMBL" id="JBHPON010000001">
    <property type="protein sequence ID" value="MFC6034615.1"/>
    <property type="molecule type" value="Genomic_DNA"/>
</dbReference>
<keyword evidence="4" id="KW-1003">Cell membrane</keyword>
<feature type="transmembrane region" description="Helical" evidence="8">
    <location>
        <begin position="57"/>
        <end position="83"/>
    </location>
</feature>
<dbReference type="PANTHER" id="PTHR30047:SF7">
    <property type="entry name" value="HIGH-AFFINITY CHOLINE TRANSPORT PROTEIN"/>
    <property type="match status" value="1"/>
</dbReference>
<protein>
    <submittedName>
        <fullName evidence="9">BCCT family transporter</fullName>
    </submittedName>
</protein>
<evidence type="ECO:0000256" key="5">
    <source>
        <dbReference type="ARBA" id="ARBA00022692"/>
    </source>
</evidence>
<keyword evidence="10" id="KW-1185">Reference proteome</keyword>